<feature type="region of interest" description="Disordered" evidence="1">
    <location>
        <begin position="162"/>
        <end position="190"/>
    </location>
</feature>
<dbReference type="PANTHER" id="PTHR31094:SF2">
    <property type="entry name" value="RIKEN CDNA 2310061I04 GENE"/>
    <property type="match status" value="1"/>
</dbReference>
<name>A0A1D1V0E7_RAMVA</name>
<comment type="caution">
    <text evidence="2">The sequence shown here is derived from an EMBL/GenBank/DDBJ whole genome shotgun (WGS) entry which is preliminary data.</text>
</comment>
<sequence length="369" mass="41749">MPRVSSGRTAEEVLKFGRHRGLRMLPSPRLLMAARNSPRLLRLYRRNLNSRRRASWNSLEFRSLSVPTRTGTFTADLSHYQSHFMPAFSSGTLYNFDRFIQKQQNKGPSLFLESYYSLIQPTEKEIVGLYQTRDWETLQSLSYQKWHSDTIYRAQPAAKISPEAESASSSLPSSASKSDSSKDPQKSKEEQLAAIAERLSAGLPTFFTKMHDYRIYRKDIIFENRIRNITTTGINGYSLQLSKYKTMGHLLHSYVKMDVLKITEHPEDSTVRVRWRITTVGGVLPYITFWKFLTKAGRAGMRQYIDGFSTFYVDIDGLVYKHVADKMMPDDEKVVKSGVAAKVAKLAGAIGFVLPPAAAGGMLGGAFDD</sequence>
<organism evidence="2 3">
    <name type="scientific">Ramazzottius varieornatus</name>
    <name type="common">Water bear</name>
    <name type="synonym">Tardigrade</name>
    <dbReference type="NCBI Taxonomy" id="947166"/>
    <lineage>
        <taxon>Eukaryota</taxon>
        <taxon>Metazoa</taxon>
        <taxon>Ecdysozoa</taxon>
        <taxon>Tardigrada</taxon>
        <taxon>Eutardigrada</taxon>
        <taxon>Parachela</taxon>
        <taxon>Hypsibioidea</taxon>
        <taxon>Ramazzottiidae</taxon>
        <taxon>Ramazzottius</taxon>
    </lineage>
</organism>
<dbReference type="STRING" id="947166.A0A1D1V0E7"/>
<gene>
    <name evidence="2" type="primary">RvY_06979-1</name>
    <name evidence="2" type="synonym">RvY_06979.1</name>
    <name evidence="2" type="ORF">RvY_06979</name>
</gene>
<evidence type="ECO:0000313" key="3">
    <source>
        <dbReference type="Proteomes" id="UP000186922"/>
    </source>
</evidence>
<dbReference type="AlphaFoldDB" id="A0A1D1V0E7"/>
<reference evidence="2 3" key="1">
    <citation type="journal article" date="2016" name="Nat. Commun.">
        <title>Extremotolerant tardigrade genome and improved radiotolerance of human cultured cells by tardigrade-unique protein.</title>
        <authorList>
            <person name="Hashimoto T."/>
            <person name="Horikawa D.D."/>
            <person name="Saito Y."/>
            <person name="Kuwahara H."/>
            <person name="Kozuka-Hata H."/>
            <person name="Shin-I T."/>
            <person name="Minakuchi Y."/>
            <person name="Ohishi K."/>
            <person name="Motoyama A."/>
            <person name="Aizu T."/>
            <person name="Enomoto A."/>
            <person name="Kondo K."/>
            <person name="Tanaka S."/>
            <person name="Hara Y."/>
            <person name="Koshikawa S."/>
            <person name="Sagara H."/>
            <person name="Miura T."/>
            <person name="Yokobori S."/>
            <person name="Miyagawa K."/>
            <person name="Suzuki Y."/>
            <person name="Kubo T."/>
            <person name="Oyama M."/>
            <person name="Kohara Y."/>
            <person name="Fujiyama A."/>
            <person name="Arakawa K."/>
            <person name="Katayama T."/>
            <person name="Toyoda A."/>
            <person name="Kunieda T."/>
        </authorList>
    </citation>
    <scope>NUCLEOTIDE SEQUENCE [LARGE SCALE GENOMIC DNA]</scope>
    <source>
        <strain evidence="2 3">YOKOZUNA-1</strain>
    </source>
</reference>
<feature type="compositionally biased region" description="Basic and acidic residues" evidence="1">
    <location>
        <begin position="179"/>
        <end position="190"/>
    </location>
</feature>
<protein>
    <submittedName>
        <fullName evidence="2">Uncharacterized protein</fullName>
    </submittedName>
</protein>
<dbReference type="PANTHER" id="PTHR31094">
    <property type="entry name" value="RIKEN CDNA 2310061I04 GENE"/>
    <property type="match status" value="1"/>
</dbReference>
<keyword evidence="3" id="KW-1185">Reference proteome</keyword>
<proteinExistence type="predicted"/>
<feature type="compositionally biased region" description="Low complexity" evidence="1">
    <location>
        <begin position="162"/>
        <end position="178"/>
    </location>
</feature>
<dbReference type="Proteomes" id="UP000186922">
    <property type="component" value="Unassembled WGS sequence"/>
</dbReference>
<evidence type="ECO:0000313" key="2">
    <source>
        <dbReference type="EMBL" id="GAU95346.1"/>
    </source>
</evidence>
<dbReference type="EMBL" id="BDGG01000003">
    <property type="protein sequence ID" value="GAU95346.1"/>
    <property type="molecule type" value="Genomic_DNA"/>
</dbReference>
<dbReference type="InterPro" id="IPR018790">
    <property type="entry name" value="DUF2358"/>
</dbReference>
<accession>A0A1D1V0E7</accession>
<dbReference type="OrthoDB" id="44820at2759"/>
<dbReference type="Pfam" id="PF10184">
    <property type="entry name" value="DUF2358"/>
    <property type="match status" value="1"/>
</dbReference>
<evidence type="ECO:0000256" key="1">
    <source>
        <dbReference type="SAM" id="MobiDB-lite"/>
    </source>
</evidence>